<proteinExistence type="predicted"/>
<dbReference type="GO" id="GO:0008930">
    <property type="term" value="F:methylthioadenosine nucleosidase activity"/>
    <property type="evidence" value="ECO:0007669"/>
    <property type="project" value="TreeGrafter"/>
</dbReference>
<organism evidence="1 2">
    <name type="scientific">Paramuricea clavata</name>
    <name type="common">Red gorgonian</name>
    <name type="synonym">Violescent sea-whip</name>
    <dbReference type="NCBI Taxonomy" id="317549"/>
    <lineage>
        <taxon>Eukaryota</taxon>
        <taxon>Metazoa</taxon>
        <taxon>Cnidaria</taxon>
        <taxon>Anthozoa</taxon>
        <taxon>Octocorallia</taxon>
        <taxon>Malacalcyonacea</taxon>
        <taxon>Plexauridae</taxon>
        <taxon>Paramuricea</taxon>
    </lineage>
</organism>
<dbReference type="Gene3D" id="3.40.50.1580">
    <property type="entry name" value="Nucleoside phosphorylase domain"/>
    <property type="match status" value="1"/>
</dbReference>
<evidence type="ECO:0000313" key="2">
    <source>
        <dbReference type="Proteomes" id="UP001152795"/>
    </source>
</evidence>
<gene>
    <name evidence="1" type="ORF">PACLA_8A054578</name>
</gene>
<keyword evidence="2" id="KW-1185">Reference proteome</keyword>
<dbReference type="EMBL" id="CACRXK020007063">
    <property type="protein sequence ID" value="CAB4011195.1"/>
    <property type="molecule type" value="Genomic_DNA"/>
</dbReference>
<sequence length="125" mass="13817">METRKMGQLSTVAPKRMRVDIWLDVLWVGDGWAPPLRDRNSLKVEVHRVAVMLSGPDLVDNLERRQELLNYFREALGLEMEGAGLHAAAYDLGIEWAVIKGVADFNDGSKSVTGSKTVIGSNLPV</sequence>
<dbReference type="PANTHER" id="PTHR46832:SF1">
    <property type="entry name" value="5'-METHYLTHIOADENOSINE_S-ADENOSYLHOMOCYSTEINE NUCLEOSIDASE"/>
    <property type="match status" value="1"/>
</dbReference>
<evidence type="ECO:0000313" key="1">
    <source>
        <dbReference type="EMBL" id="CAB4011195.1"/>
    </source>
</evidence>
<reference evidence="1" key="1">
    <citation type="submission" date="2020-04" db="EMBL/GenBank/DDBJ databases">
        <authorList>
            <person name="Alioto T."/>
            <person name="Alioto T."/>
            <person name="Gomez Garrido J."/>
        </authorList>
    </citation>
    <scope>NUCLEOTIDE SEQUENCE</scope>
    <source>
        <strain evidence="1">A484AB</strain>
    </source>
</reference>
<accession>A0A7D9EJ01</accession>
<dbReference type="GO" id="GO:0009116">
    <property type="term" value="P:nucleoside metabolic process"/>
    <property type="evidence" value="ECO:0007669"/>
    <property type="project" value="InterPro"/>
</dbReference>
<dbReference type="GO" id="GO:0019284">
    <property type="term" value="P:L-methionine salvage from S-adenosylmethionine"/>
    <property type="evidence" value="ECO:0007669"/>
    <property type="project" value="TreeGrafter"/>
</dbReference>
<dbReference type="AlphaFoldDB" id="A0A7D9EJ01"/>
<dbReference type="InterPro" id="IPR035994">
    <property type="entry name" value="Nucleoside_phosphorylase_sf"/>
</dbReference>
<dbReference type="OrthoDB" id="6014021at2759"/>
<dbReference type="SUPFAM" id="SSF53167">
    <property type="entry name" value="Purine and uridine phosphorylases"/>
    <property type="match status" value="1"/>
</dbReference>
<dbReference type="GO" id="GO:0008782">
    <property type="term" value="F:adenosylhomocysteine nucleosidase activity"/>
    <property type="evidence" value="ECO:0007669"/>
    <property type="project" value="TreeGrafter"/>
</dbReference>
<dbReference type="PANTHER" id="PTHR46832">
    <property type="entry name" value="5'-METHYLTHIOADENOSINE/S-ADENOSYLHOMOCYSTEINE NUCLEOSIDASE"/>
    <property type="match status" value="1"/>
</dbReference>
<dbReference type="GO" id="GO:0005829">
    <property type="term" value="C:cytosol"/>
    <property type="evidence" value="ECO:0007669"/>
    <property type="project" value="TreeGrafter"/>
</dbReference>
<name>A0A7D9EJ01_PARCT</name>
<protein>
    <submittedName>
        <fullName evidence="1">5 -methylthioadenosine S-adenosylhomocysteine nucleosidase-like isoform X16</fullName>
    </submittedName>
</protein>
<comment type="caution">
    <text evidence="1">The sequence shown here is derived from an EMBL/GenBank/DDBJ whole genome shotgun (WGS) entry which is preliminary data.</text>
</comment>
<dbReference type="Proteomes" id="UP001152795">
    <property type="component" value="Unassembled WGS sequence"/>
</dbReference>